<evidence type="ECO:0000313" key="2">
    <source>
        <dbReference type="Proteomes" id="UP001173802"/>
    </source>
</evidence>
<proteinExistence type="predicted"/>
<reference evidence="1 2" key="1">
    <citation type="journal article" date="2023" name="Microorganisms">
        <title>Isolation and Genomic Characteristics of Cat-Borne Campylobacter felis sp. nov. and Sheep-Borne Campylobacter ovis sp. nov.</title>
        <authorList>
            <person name="Wang H."/>
            <person name="Li Y."/>
            <person name="Gu Y."/>
            <person name="Zhou G."/>
            <person name="Chen X."/>
            <person name="Zhang X."/>
            <person name="Shao Z."/>
            <person name="Zhang J."/>
            <person name="Zhang M."/>
        </authorList>
    </citation>
    <scope>NUCLEOTIDE SEQUENCE [LARGE SCALE GENOMIC DNA]</scope>
    <source>
        <strain evidence="1 2">XJK30-2</strain>
    </source>
</reference>
<accession>A0ACC6FUX3</accession>
<evidence type="ECO:0000313" key="1">
    <source>
        <dbReference type="EMBL" id="MDL0082717.1"/>
    </source>
</evidence>
<dbReference type="EMBL" id="JANURN010000008">
    <property type="protein sequence ID" value="MDL0082717.1"/>
    <property type="molecule type" value="Genomic_DNA"/>
</dbReference>
<dbReference type="Proteomes" id="UP001173802">
    <property type="component" value="Unassembled WGS sequence"/>
</dbReference>
<protein>
    <submittedName>
        <fullName evidence="1">TolC family protein</fullName>
    </submittedName>
</protein>
<sequence length="552" mass="60034">MIVRSRLIGCASIGCICMLALLSCSKPYTEERVLESISLPTTFSKKVDSRLESTFTPSSTLDFAQSLLTLIDDESLQALLEIALANNTNLLTLTSQIAQAREALGLASANMLPKLSINMGYNYSSGNYNRYQININQNTLNGNLSLSWELDLFGKLNMLRKSKKYDYLATLSNLSVAQVSLIGEVASDYYAYMRLRNAALIQAQIVQNHSKILATLRDKHELGLVDISAINDTLAALSQAQSTHSSLLLEQEQMKNALIILLNLSDPQILAQILERPQPAQAPTHHAAARKSLESNATSLQSRPLESTFSNNVEKSQSIASLEKVDSSSTLPSLTLPSPRLPAIDALPREILLSRDDVRASIASLNAQVMLKNSKKAALFPTLNLGGSLGQILFSSRGVGDLIWNITGSLASPLINRSALTKDYKIQKESVKQALYALESTLRTALGEIENAITQVNTAQSSLQAKEQMLSTSQEVWLVAQSRYELGLLDEASYLTSYNALLSAQSSTDEAKFAQLAAAIMLYKALGGRLALQESSAHNAAQDPHLESTQKG</sequence>
<gene>
    <name evidence="1" type="ORF">NYG90_08565</name>
</gene>
<organism evidence="1 2">
    <name type="scientific">Helicobacter zhangjianzhongii</name>
    <dbReference type="NCBI Taxonomy" id="2974574"/>
    <lineage>
        <taxon>Bacteria</taxon>
        <taxon>Pseudomonadati</taxon>
        <taxon>Campylobacterota</taxon>
        <taxon>Epsilonproteobacteria</taxon>
        <taxon>Campylobacterales</taxon>
        <taxon>Helicobacteraceae</taxon>
        <taxon>Helicobacter</taxon>
    </lineage>
</organism>
<comment type="caution">
    <text evidence="1">The sequence shown here is derived from an EMBL/GenBank/DDBJ whole genome shotgun (WGS) entry which is preliminary data.</text>
</comment>
<keyword evidence="2" id="KW-1185">Reference proteome</keyword>
<name>A0ACC6FUX3_9HELI</name>